<evidence type="ECO:0000256" key="3">
    <source>
        <dbReference type="ARBA" id="ARBA00022692"/>
    </source>
</evidence>
<dbReference type="RefSeq" id="WP_079708818.1">
    <property type="nucleotide sequence ID" value="NZ_BAABQN010000015.1"/>
</dbReference>
<dbReference type="Proteomes" id="UP000252254">
    <property type="component" value="Unassembled WGS sequence"/>
</dbReference>
<dbReference type="Pfam" id="PF13396">
    <property type="entry name" value="PLDc_N"/>
    <property type="match status" value="1"/>
</dbReference>
<keyword evidence="2" id="KW-1003">Cell membrane</keyword>
<evidence type="ECO:0000313" key="9">
    <source>
        <dbReference type="Proteomes" id="UP000252254"/>
    </source>
</evidence>
<keyword evidence="3 6" id="KW-0812">Transmembrane</keyword>
<keyword evidence="9" id="KW-1185">Reference proteome</keyword>
<gene>
    <name evidence="8" type="ORF">DES48_10889</name>
</gene>
<sequence length="61" mass="7020">MNVFSLLAPLIILEAVLAIVALIAWFKTDETNGPRWLWLVIILLIQIIGPILFFIFGRRQQ</sequence>
<reference evidence="8 9" key="1">
    <citation type="submission" date="2018-06" db="EMBL/GenBank/DDBJ databases">
        <title>Genomic Encyclopedia of Type Strains, Phase IV (KMG-IV): sequencing the most valuable type-strain genomes for metagenomic binning, comparative biology and taxonomic classification.</title>
        <authorList>
            <person name="Goeker M."/>
        </authorList>
    </citation>
    <scope>NUCLEOTIDE SEQUENCE [LARGE SCALE GENOMIC DNA]</scope>
    <source>
        <strain evidence="8 9">DSM 15140</strain>
    </source>
</reference>
<dbReference type="EMBL" id="QNRI01000008">
    <property type="protein sequence ID" value="RBO95379.1"/>
    <property type="molecule type" value="Genomic_DNA"/>
</dbReference>
<keyword evidence="4 6" id="KW-1133">Transmembrane helix</keyword>
<comment type="caution">
    <text evidence="8">The sequence shown here is derived from an EMBL/GenBank/DDBJ whole genome shotgun (WGS) entry which is preliminary data.</text>
</comment>
<evidence type="ECO:0000256" key="5">
    <source>
        <dbReference type="ARBA" id="ARBA00023136"/>
    </source>
</evidence>
<comment type="subcellular location">
    <subcellularLocation>
        <location evidence="1">Cell membrane</location>
        <topology evidence="1">Multi-pass membrane protein</topology>
    </subcellularLocation>
</comment>
<evidence type="ECO:0000256" key="4">
    <source>
        <dbReference type="ARBA" id="ARBA00022989"/>
    </source>
</evidence>
<evidence type="ECO:0000256" key="6">
    <source>
        <dbReference type="SAM" id="Phobius"/>
    </source>
</evidence>
<dbReference type="AlphaFoldDB" id="A0A366E0S7"/>
<evidence type="ECO:0000259" key="7">
    <source>
        <dbReference type="Pfam" id="PF13396"/>
    </source>
</evidence>
<evidence type="ECO:0000256" key="1">
    <source>
        <dbReference type="ARBA" id="ARBA00004651"/>
    </source>
</evidence>
<proteinExistence type="predicted"/>
<dbReference type="GO" id="GO:0005886">
    <property type="term" value="C:plasma membrane"/>
    <property type="evidence" value="ECO:0007669"/>
    <property type="project" value="UniProtKB-SubCell"/>
</dbReference>
<accession>A0A366E0S7</accession>
<organism evidence="8 9">
    <name type="scientific">Paraliobacillus ryukyuensis</name>
    <dbReference type="NCBI Taxonomy" id="200904"/>
    <lineage>
        <taxon>Bacteria</taxon>
        <taxon>Bacillati</taxon>
        <taxon>Bacillota</taxon>
        <taxon>Bacilli</taxon>
        <taxon>Bacillales</taxon>
        <taxon>Bacillaceae</taxon>
        <taxon>Paraliobacillus</taxon>
    </lineage>
</organism>
<feature type="transmembrane region" description="Helical" evidence="6">
    <location>
        <begin position="7"/>
        <end position="26"/>
    </location>
</feature>
<keyword evidence="5 6" id="KW-0472">Membrane</keyword>
<feature type="domain" description="Cardiolipin synthase N-terminal" evidence="7">
    <location>
        <begin position="16"/>
        <end position="58"/>
    </location>
</feature>
<evidence type="ECO:0000256" key="2">
    <source>
        <dbReference type="ARBA" id="ARBA00022475"/>
    </source>
</evidence>
<dbReference type="InterPro" id="IPR027379">
    <property type="entry name" value="CLS_N"/>
</dbReference>
<name>A0A366E0S7_9BACI</name>
<feature type="transmembrane region" description="Helical" evidence="6">
    <location>
        <begin position="38"/>
        <end position="56"/>
    </location>
</feature>
<evidence type="ECO:0000313" key="8">
    <source>
        <dbReference type="EMBL" id="RBO95379.1"/>
    </source>
</evidence>
<protein>
    <submittedName>
        <fullName evidence="8">Phospholipase D-like protein</fullName>
    </submittedName>
</protein>
<dbReference type="STRING" id="200904.GCA_900168775_02862"/>